<comment type="caution">
    <text evidence="1">The sequence shown here is derived from an EMBL/GenBank/DDBJ whole genome shotgun (WGS) entry which is preliminary data.</text>
</comment>
<evidence type="ECO:0000313" key="2">
    <source>
        <dbReference type="Proteomes" id="UP001290861"/>
    </source>
</evidence>
<accession>A0ABU5MVW4</accession>
<gene>
    <name evidence="1" type="ORF">P9H32_06425</name>
</gene>
<dbReference type="Proteomes" id="UP001290861">
    <property type="component" value="Unassembled WGS sequence"/>
</dbReference>
<protein>
    <submittedName>
        <fullName evidence="1">Uncharacterized protein</fullName>
    </submittedName>
</protein>
<sequence length="55" mass="5876">MNRPSFPSVYFVVHKGTDLSPVISLSNPKLVVERAVLDGFGNVVQPDDFGDGEAG</sequence>
<reference evidence="1 2" key="1">
    <citation type="journal article" date="2024" name="Appl. Environ. Microbiol.">
        <title>Pontiella agarivorans sp. nov., a novel marine anaerobic bacterium capable of degrading macroalgal polysaccharides and fixing nitrogen.</title>
        <authorList>
            <person name="Liu N."/>
            <person name="Kivenson V."/>
            <person name="Peng X."/>
            <person name="Cui Z."/>
            <person name="Lankiewicz T.S."/>
            <person name="Gosselin K.M."/>
            <person name="English C.J."/>
            <person name="Blair E.M."/>
            <person name="O'Malley M.A."/>
            <person name="Valentine D.L."/>
        </authorList>
    </citation>
    <scope>NUCLEOTIDE SEQUENCE [LARGE SCALE GENOMIC DNA]</scope>
    <source>
        <strain evidence="1 2">NLcol2</strain>
    </source>
</reference>
<dbReference type="RefSeq" id="WP_322608060.1">
    <property type="nucleotide sequence ID" value="NZ_JARVCO010000007.1"/>
</dbReference>
<organism evidence="1 2">
    <name type="scientific">Pontiella agarivorans</name>
    <dbReference type="NCBI Taxonomy" id="3038953"/>
    <lineage>
        <taxon>Bacteria</taxon>
        <taxon>Pseudomonadati</taxon>
        <taxon>Kiritimatiellota</taxon>
        <taxon>Kiritimatiellia</taxon>
        <taxon>Kiritimatiellales</taxon>
        <taxon>Pontiellaceae</taxon>
        <taxon>Pontiella</taxon>
    </lineage>
</organism>
<evidence type="ECO:0000313" key="1">
    <source>
        <dbReference type="EMBL" id="MDZ8118262.1"/>
    </source>
</evidence>
<proteinExistence type="predicted"/>
<dbReference type="EMBL" id="JARVCO010000007">
    <property type="protein sequence ID" value="MDZ8118262.1"/>
    <property type="molecule type" value="Genomic_DNA"/>
</dbReference>
<keyword evidence="2" id="KW-1185">Reference proteome</keyword>
<name>A0ABU5MVW4_9BACT</name>